<dbReference type="GO" id="GO:0016887">
    <property type="term" value="F:ATP hydrolysis activity"/>
    <property type="evidence" value="ECO:0007669"/>
    <property type="project" value="InterPro"/>
</dbReference>
<evidence type="ECO:0000259" key="7">
    <source>
        <dbReference type="PROSITE" id="PS50893"/>
    </source>
</evidence>
<reference evidence="8 9" key="1">
    <citation type="submission" date="2011-08" db="EMBL/GenBank/DDBJ databases">
        <title>The Genome Sequence of Eubacteriaceae bacterium ACC19a.</title>
        <authorList>
            <consortium name="The Broad Institute Genome Sequencing Platform"/>
            <person name="Earl A."/>
            <person name="Ward D."/>
            <person name="Feldgarden M."/>
            <person name="Gevers D."/>
            <person name="Sizova M."/>
            <person name="Hazen A."/>
            <person name="Epstein S."/>
            <person name="Young S.K."/>
            <person name="Zeng Q."/>
            <person name="Gargeya S."/>
            <person name="Fitzgerald M."/>
            <person name="Haas B."/>
            <person name="Abouelleil A."/>
            <person name="Alvarado L."/>
            <person name="Arachchi H.M."/>
            <person name="Berlin A."/>
            <person name="Brown A."/>
            <person name="Chapman S.B."/>
            <person name="Chen Z."/>
            <person name="Dunbar C."/>
            <person name="Freedman E."/>
            <person name="Gearin G."/>
            <person name="Gellesch M."/>
            <person name="Goldberg J."/>
            <person name="Griggs A."/>
            <person name="Gujja S."/>
            <person name="Heiman D."/>
            <person name="Howarth C."/>
            <person name="Larson L."/>
            <person name="Lui A."/>
            <person name="MacDonald P.J.P."/>
            <person name="Montmayeur A."/>
            <person name="Murphy C."/>
            <person name="Neiman D."/>
            <person name="Pearson M."/>
            <person name="Priest M."/>
            <person name="Roberts A."/>
            <person name="Saif S."/>
            <person name="Shea T."/>
            <person name="Shenoy N."/>
            <person name="Sisk P."/>
            <person name="Stolte C."/>
            <person name="Sykes S."/>
            <person name="Wortman J."/>
            <person name="Nusbaum C."/>
            <person name="Birren B."/>
        </authorList>
    </citation>
    <scope>NUCLEOTIDE SEQUENCE [LARGE SCALE GENOMIC DNA]</scope>
    <source>
        <strain evidence="8 9">ACC19a</strain>
    </source>
</reference>
<dbReference type="HOGENOM" id="CLU_000604_1_22_9"/>
<evidence type="ECO:0000256" key="2">
    <source>
        <dbReference type="ARBA" id="ARBA00022448"/>
    </source>
</evidence>
<dbReference type="InterPro" id="IPR003439">
    <property type="entry name" value="ABC_transporter-like_ATP-bd"/>
</dbReference>
<dbReference type="SUPFAM" id="SSF52540">
    <property type="entry name" value="P-loop containing nucleoside triphosphate hydrolases"/>
    <property type="match status" value="1"/>
</dbReference>
<dbReference type="RefSeq" id="WP_009524558.1">
    <property type="nucleotide sequence ID" value="NZ_JH414547.1"/>
</dbReference>
<dbReference type="PANTHER" id="PTHR42788:SF7">
    <property type="entry name" value="NITRATE ABC TRANSPORTER ATP-BINDING PROTEIN"/>
    <property type="match status" value="1"/>
</dbReference>
<dbReference type="GO" id="GO:0005886">
    <property type="term" value="C:plasma membrane"/>
    <property type="evidence" value="ECO:0007669"/>
    <property type="project" value="UniProtKB-SubCell"/>
</dbReference>
<evidence type="ECO:0000256" key="6">
    <source>
        <dbReference type="ARBA" id="ARBA00023136"/>
    </source>
</evidence>
<dbReference type="InterPro" id="IPR027417">
    <property type="entry name" value="P-loop_NTPase"/>
</dbReference>
<keyword evidence="3" id="KW-1003">Cell membrane</keyword>
<dbReference type="PANTHER" id="PTHR42788">
    <property type="entry name" value="TAURINE IMPORT ATP-BINDING PROTEIN-RELATED"/>
    <property type="match status" value="1"/>
</dbReference>
<keyword evidence="5" id="KW-0067">ATP-binding</keyword>
<comment type="caution">
    <text evidence="8">The sequence shown here is derived from an EMBL/GenBank/DDBJ whole genome shotgun (WGS) entry which is preliminary data.</text>
</comment>
<name>G9X1P8_9FIRM</name>
<evidence type="ECO:0000313" key="9">
    <source>
        <dbReference type="Proteomes" id="UP000006437"/>
    </source>
</evidence>
<keyword evidence="2" id="KW-0813">Transport</keyword>
<proteinExistence type="predicted"/>
<keyword evidence="6" id="KW-0472">Membrane</keyword>
<dbReference type="Pfam" id="PF00005">
    <property type="entry name" value="ABC_tran"/>
    <property type="match status" value="1"/>
</dbReference>
<dbReference type="EMBL" id="AFZE01000045">
    <property type="protein sequence ID" value="EHL13021.1"/>
    <property type="molecule type" value="Genomic_DNA"/>
</dbReference>
<evidence type="ECO:0000256" key="1">
    <source>
        <dbReference type="ARBA" id="ARBA00004202"/>
    </source>
</evidence>
<dbReference type="GO" id="GO:0005524">
    <property type="term" value="F:ATP binding"/>
    <property type="evidence" value="ECO:0007669"/>
    <property type="project" value="UniProtKB-KW"/>
</dbReference>
<sequence length="259" mass="29176">MLNIKNLSKTFNTGTENEIKIFDKFDLTIEKGKCTALIGSNGCGKSTLMNIISGSIFQDDGDIVLDGKNISKLKEEKRAMYIGKVHQNPSLGVSPSLTILENMSLADKKGERFGIKKLINFKNVSKYREILKELDLGLEDKLSTKVKFLSGGQRQSLSLCMATMKQPKILLLDEHTAALDPKTSAVIMEKTRQLIERKKITTVMISHNMKDAIKYSDRVIMLDSGNIILDKESKNLTEQELIDIYTEKLVDFNERRRVG</sequence>
<gene>
    <name evidence="8" type="ORF">HMPREF9629_00321</name>
</gene>
<dbReference type="SMART" id="SM00382">
    <property type="entry name" value="AAA"/>
    <property type="match status" value="1"/>
</dbReference>
<evidence type="ECO:0000256" key="5">
    <source>
        <dbReference type="ARBA" id="ARBA00022840"/>
    </source>
</evidence>
<feature type="domain" description="ABC transporter" evidence="7">
    <location>
        <begin position="2"/>
        <end position="249"/>
    </location>
</feature>
<dbReference type="PATRIC" id="fig|796937.3.peg.1542"/>
<comment type="subcellular location">
    <subcellularLocation>
        <location evidence="1">Cell membrane</location>
        <topology evidence="1">Peripheral membrane protein</topology>
    </subcellularLocation>
</comment>
<keyword evidence="4" id="KW-0547">Nucleotide-binding</keyword>
<dbReference type="InterPro" id="IPR003593">
    <property type="entry name" value="AAA+_ATPase"/>
</dbReference>
<dbReference type="InterPro" id="IPR050166">
    <property type="entry name" value="ABC_transporter_ATP-bind"/>
</dbReference>
<dbReference type="Gene3D" id="3.40.50.300">
    <property type="entry name" value="P-loop containing nucleotide triphosphate hydrolases"/>
    <property type="match status" value="1"/>
</dbReference>
<evidence type="ECO:0000256" key="4">
    <source>
        <dbReference type="ARBA" id="ARBA00022741"/>
    </source>
</evidence>
<dbReference type="Proteomes" id="UP000006437">
    <property type="component" value="Unassembled WGS sequence"/>
</dbReference>
<dbReference type="BioCyc" id="EBAC796937-HMP:GMGH-321-MONOMER"/>
<dbReference type="AlphaFoldDB" id="G9X1P8"/>
<dbReference type="PROSITE" id="PS50893">
    <property type="entry name" value="ABC_TRANSPORTER_2"/>
    <property type="match status" value="1"/>
</dbReference>
<accession>G9X1P8</accession>
<evidence type="ECO:0000313" key="8">
    <source>
        <dbReference type="EMBL" id="EHL13021.1"/>
    </source>
</evidence>
<protein>
    <recommendedName>
        <fullName evidence="7">ABC transporter domain-containing protein</fullName>
    </recommendedName>
</protein>
<organism evidence="8 9">
    <name type="scientific">Peptoanaerobacter stomatis</name>
    <dbReference type="NCBI Taxonomy" id="796937"/>
    <lineage>
        <taxon>Bacteria</taxon>
        <taxon>Bacillati</taxon>
        <taxon>Bacillota</taxon>
        <taxon>Clostridia</taxon>
        <taxon>Peptostreptococcales</taxon>
        <taxon>Filifactoraceae</taxon>
        <taxon>Peptoanaerobacter</taxon>
    </lineage>
</organism>
<evidence type="ECO:0000256" key="3">
    <source>
        <dbReference type="ARBA" id="ARBA00022475"/>
    </source>
</evidence>